<dbReference type="GO" id="GO:0003677">
    <property type="term" value="F:DNA binding"/>
    <property type="evidence" value="ECO:0007669"/>
    <property type="project" value="UniProtKB-KW"/>
</dbReference>
<gene>
    <name evidence="4" type="ORF">DWX20_02215</name>
</gene>
<organism evidence="4 5">
    <name type="scientific">Solobacterium moorei</name>
    <dbReference type="NCBI Taxonomy" id="102148"/>
    <lineage>
        <taxon>Bacteria</taxon>
        <taxon>Bacillati</taxon>
        <taxon>Bacillota</taxon>
        <taxon>Erysipelotrichia</taxon>
        <taxon>Erysipelotrichales</taxon>
        <taxon>Erysipelotrichaceae</taxon>
        <taxon>Solobacterium</taxon>
    </lineage>
</organism>
<proteinExistence type="predicted"/>
<feature type="domain" description="HTH merR-type" evidence="3">
    <location>
        <begin position="12"/>
        <end position="81"/>
    </location>
</feature>
<dbReference type="InterPro" id="IPR009061">
    <property type="entry name" value="DNA-bd_dom_put_sf"/>
</dbReference>
<keyword evidence="2" id="KW-0472">Membrane</keyword>
<dbReference type="Gene3D" id="1.10.1660.10">
    <property type="match status" value="1"/>
</dbReference>
<keyword evidence="1" id="KW-0238">DNA-binding</keyword>
<keyword evidence="2" id="KW-1133">Transmembrane helix</keyword>
<dbReference type="Proteomes" id="UP000284731">
    <property type="component" value="Unassembled WGS sequence"/>
</dbReference>
<protein>
    <submittedName>
        <fullName evidence="4">MerR family transcriptional regulator</fullName>
    </submittedName>
</protein>
<dbReference type="CDD" id="cd01106">
    <property type="entry name" value="HTH_TipAL-Mta"/>
    <property type="match status" value="1"/>
</dbReference>
<comment type="caution">
    <text evidence="4">The sequence shown here is derived from an EMBL/GenBank/DDBJ whole genome shotgun (WGS) entry which is preliminary data.</text>
</comment>
<dbReference type="AlphaFoldDB" id="A0A412PI85"/>
<feature type="transmembrane region" description="Helical" evidence="2">
    <location>
        <begin position="175"/>
        <end position="193"/>
    </location>
</feature>
<evidence type="ECO:0000259" key="3">
    <source>
        <dbReference type="PROSITE" id="PS50937"/>
    </source>
</evidence>
<sequence>MRDTIERNKQKMYSTGEIAKLCGITVRTVQYYDQRGLLIPTELSEGGRRMYTSEDVEKLRLLIYLRSLGLSIDDIASIYQQDNGENIIKALIDERIFAIEKEVEEQKIKLQDAKSFREQLKALPVITPASMPNIAYILKRKERLKHYRIQLLIIGIIVGIIQGASFVYSLFSGKWWIYLVIEVLVIIFGSILFKKYMHIVAYICPECHTVFRPNGKEVFWARHTYRTRKLTCPCCNKKVFCVETLREEDL</sequence>
<dbReference type="EMBL" id="QRWX01000001">
    <property type="protein sequence ID" value="RGT57885.1"/>
    <property type="molecule type" value="Genomic_DNA"/>
</dbReference>
<evidence type="ECO:0000313" key="5">
    <source>
        <dbReference type="Proteomes" id="UP000284731"/>
    </source>
</evidence>
<keyword evidence="2" id="KW-0812">Transmembrane</keyword>
<evidence type="ECO:0000313" key="4">
    <source>
        <dbReference type="EMBL" id="RGT57885.1"/>
    </source>
</evidence>
<dbReference type="RefSeq" id="WP_118764309.1">
    <property type="nucleotide sequence ID" value="NZ_CABJCF010000001.1"/>
</dbReference>
<evidence type="ECO:0000256" key="2">
    <source>
        <dbReference type="SAM" id="Phobius"/>
    </source>
</evidence>
<dbReference type="PROSITE" id="PS50937">
    <property type="entry name" value="HTH_MERR_2"/>
    <property type="match status" value="1"/>
</dbReference>
<feature type="transmembrane region" description="Helical" evidence="2">
    <location>
        <begin position="149"/>
        <end position="169"/>
    </location>
</feature>
<dbReference type="PRINTS" id="PR00040">
    <property type="entry name" value="HTHMERR"/>
</dbReference>
<dbReference type="InterPro" id="IPR000551">
    <property type="entry name" value="MerR-type_HTH_dom"/>
</dbReference>
<dbReference type="SUPFAM" id="SSF46955">
    <property type="entry name" value="Putative DNA-binding domain"/>
    <property type="match status" value="1"/>
</dbReference>
<dbReference type="PANTHER" id="PTHR30204">
    <property type="entry name" value="REDOX-CYCLING DRUG-SENSING TRANSCRIPTIONAL ACTIVATOR SOXR"/>
    <property type="match status" value="1"/>
</dbReference>
<reference evidence="4 5" key="1">
    <citation type="submission" date="2018-08" db="EMBL/GenBank/DDBJ databases">
        <title>A genome reference for cultivated species of the human gut microbiota.</title>
        <authorList>
            <person name="Zou Y."/>
            <person name="Xue W."/>
            <person name="Luo G."/>
        </authorList>
    </citation>
    <scope>NUCLEOTIDE SEQUENCE [LARGE SCALE GENOMIC DNA]</scope>
    <source>
        <strain evidence="4 5">AF18-46</strain>
    </source>
</reference>
<dbReference type="SMART" id="SM00422">
    <property type="entry name" value="HTH_MERR"/>
    <property type="match status" value="1"/>
</dbReference>
<name>A0A412PI85_9FIRM</name>
<accession>A0A412PI85</accession>
<dbReference type="InterPro" id="IPR047057">
    <property type="entry name" value="MerR_fam"/>
</dbReference>
<dbReference type="PANTHER" id="PTHR30204:SF96">
    <property type="entry name" value="CHROMOSOME-ANCHORING PROTEIN RACA"/>
    <property type="match status" value="1"/>
</dbReference>
<dbReference type="Pfam" id="PF13411">
    <property type="entry name" value="MerR_1"/>
    <property type="match status" value="1"/>
</dbReference>
<evidence type="ECO:0000256" key="1">
    <source>
        <dbReference type="ARBA" id="ARBA00023125"/>
    </source>
</evidence>
<dbReference type="GO" id="GO:0003700">
    <property type="term" value="F:DNA-binding transcription factor activity"/>
    <property type="evidence" value="ECO:0007669"/>
    <property type="project" value="InterPro"/>
</dbReference>